<evidence type="ECO:0000313" key="1">
    <source>
        <dbReference type="EMBL" id="KMK51477.1"/>
    </source>
</evidence>
<dbReference type="InterPro" id="IPR009678">
    <property type="entry name" value="Phage_tail_completion_R"/>
</dbReference>
<evidence type="ECO:0008006" key="3">
    <source>
        <dbReference type="Google" id="ProtNLM"/>
    </source>
</evidence>
<dbReference type="STRING" id="67855.RO21_06065"/>
<dbReference type="Pfam" id="PF06891">
    <property type="entry name" value="P2_Phage_GpR"/>
    <property type="match status" value="1"/>
</dbReference>
<dbReference type="EMBL" id="JWIZ01000033">
    <property type="protein sequence ID" value="KMK51477.1"/>
    <property type="molecule type" value="Genomic_DNA"/>
</dbReference>
<name>A0A0J5S3V4_9PAST</name>
<dbReference type="RefSeq" id="WP_047976904.1">
    <property type="nucleotide sequence ID" value="NZ_JWIZ01000033.1"/>
</dbReference>
<keyword evidence="2" id="KW-1185">Reference proteome</keyword>
<proteinExistence type="predicted"/>
<evidence type="ECO:0000313" key="2">
    <source>
        <dbReference type="Proteomes" id="UP000036270"/>
    </source>
</evidence>
<dbReference type="AlphaFoldDB" id="A0A0J5S3V4"/>
<organism evidence="1 2">
    <name type="scientific">Muribacter muris</name>
    <dbReference type="NCBI Taxonomy" id="67855"/>
    <lineage>
        <taxon>Bacteria</taxon>
        <taxon>Pseudomonadati</taxon>
        <taxon>Pseudomonadota</taxon>
        <taxon>Gammaproteobacteria</taxon>
        <taxon>Pasteurellales</taxon>
        <taxon>Pasteurellaceae</taxon>
        <taxon>Muribacter</taxon>
    </lineage>
</organism>
<gene>
    <name evidence="1" type="ORF">RO21_06065</name>
</gene>
<accession>A0A0J5S3V4</accession>
<protein>
    <recommendedName>
        <fullName evidence="3">Phage tail protein</fullName>
    </recommendedName>
</protein>
<sequence>MKLLYHRLTEYVLSLLPAHYRGNLYSWMESGKIINEGRNVTTHGIEIAHLEYEATLLFNELPFEQVNPLKLMVLIQNWLNEQDAMRYRLDIYEDPFDLEILDDSTADLAMQIKIREPILATEVETSDVEIDGICYELAPFEIWQQPTELKIAINDQSLQ</sequence>
<dbReference type="PATRIC" id="fig|67855.3.peg.1196"/>
<reference evidence="1 2" key="1">
    <citation type="submission" date="2014-12" db="EMBL/GenBank/DDBJ databases">
        <title>Reclassification of Actinobacillus muris as Muribacter muris.</title>
        <authorList>
            <person name="Christensen H."/>
            <person name="Nicklas W."/>
            <person name="Bisgaard M."/>
        </authorList>
    </citation>
    <scope>NUCLEOTIDE SEQUENCE [LARGE SCALE GENOMIC DNA]</scope>
    <source>
        <strain evidence="1 2">Ackerman80-443D</strain>
    </source>
</reference>
<dbReference type="Proteomes" id="UP000036270">
    <property type="component" value="Unassembled WGS sequence"/>
</dbReference>
<comment type="caution">
    <text evidence="1">The sequence shown here is derived from an EMBL/GenBank/DDBJ whole genome shotgun (WGS) entry which is preliminary data.</text>
</comment>